<feature type="active site" description="Pros-phosphohistidine intermediate; for EIIB activity" evidence="8">
    <location>
        <position position="15"/>
    </location>
</feature>
<comment type="caution">
    <text evidence="11">The sequence shown here is derived from an EMBL/GenBank/DDBJ whole genome shotgun (WGS) entry which is preliminary data.</text>
</comment>
<evidence type="ECO:0000256" key="4">
    <source>
        <dbReference type="ARBA" id="ARBA00022597"/>
    </source>
</evidence>
<dbReference type="GO" id="GO:0016301">
    <property type="term" value="F:kinase activity"/>
    <property type="evidence" value="ECO:0007669"/>
    <property type="project" value="UniProtKB-KW"/>
</dbReference>
<proteinExistence type="predicted"/>
<dbReference type="STRING" id="1862672.BO225_00730"/>
<feature type="modified residue" description="Phosphohistidine; by EIIA" evidence="9">
    <location>
        <position position="15"/>
    </location>
</feature>
<dbReference type="Pfam" id="PF03830">
    <property type="entry name" value="PTSIIB_sorb"/>
    <property type="match status" value="1"/>
</dbReference>
<dbReference type="GO" id="GO:0008982">
    <property type="term" value="F:protein-N(PI)-phosphohistidine-sugar phosphotransferase activity"/>
    <property type="evidence" value="ECO:0007669"/>
    <property type="project" value="InterPro"/>
</dbReference>
<evidence type="ECO:0000313" key="12">
    <source>
        <dbReference type="Proteomes" id="UP000186705"/>
    </source>
</evidence>
<dbReference type="GO" id="GO:0005737">
    <property type="term" value="C:cytoplasm"/>
    <property type="evidence" value="ECO:0007669"/>
    <property type="project" value="UniProtKB-SubCell"/>
</dbReference>
<dbReference type="GeneID" id="78274479"/>
<evidence type="ECO:0000256" key="2">
    <source>
        <dbReference type="ARBA" id="ARBA00022448"/>
    </source>
</evidence>
<keyword evidence="5" id="KW-0808">Transferase</keyword>
<evidence type="ECO:0000256" key="6">
    <source>
        <dbReference type="ARBA" id="ARBA00022683"/>
    </source>
</evidence>
<evidence type="ECO:0000256" key="8">
    <source>
        <dbReference type="PIRSR" id="PIRSR618455-1"/>
    </source>
</evidence>
<dbReference type="SUPFAM" id="SSF52728">
    <property type="entry name" value="PTS IIb component"/>
    <property type="match status" value="1"/>
</dbReference>
<evidence type="ECO:0000259" key="10">
    <source>
        <dbReference type="PROSITE" id="PS51101"/>
    </source>
</evidence>
<keyword evidence="3" id="KW-0963">Cytoplasm</keyword>
<keyword evidence="12" id="KW-1185">Reference proteome</keyword>
<evidence type="ECO:0000313" key="11">
    <source>
        <dbReference type="EMBL" id="OLU47896.1"/>
    </source>
</evidence>
<gene>
    <name evidence="11" type="ORF">BO225_00730</name>
</gene>
<keyword evidence="7" id="KW-0418">Kinase</keyword>
<dbReference type="NCBIfam" id="TIGR00854">
    <property type="entry name" value="pts-sorbose"/>
    <property type="match status" value="1"/>
</dbReference>
<dbReference type="Proteomes" id="UP000186705">
    <property type="component" value="Unassembled WGS sequence"/>
</dbReference>
<protein>
    <submittedName>
        <fullName evidence="11">PTS N-acetylgalactosamine transporter subunit IIB</fullName>
    </submittedName>
</protein>
<evidence type="ECO:0000256" key="9">
    <source>
        <dbReference type="PIRSR" id="PIRSR618455-2"/>
    </source>
</evidence>
<reference evidence="11 12" key="1">
    <citation type="submission" date="2016-11" db="EMBL/GenBank/DDBJ databases">
        <title>Description of two novel members of the family Erysipelotrichaceae: Ileibacterium lipovorans gen. nov., sp. nov. and Dubosiella newyorkensis, gen. nov., sp. nov.</title>
        <authorList>
            <person name="Cox L.M."/>
            <person name="Sohn J."/>
            <person name="Tyrrell K.L."/>
            <person name="Citron D.M."/>
            <person name="Lawson P.A."/>
            <person name="Patel N.B."/>
            <person name="Iizumi T."/>
            <person name="Perez-Perez G.I."/>
            <person name="Goldstein E.J."/>
            <person name="Blaser M.J."/>
        </authorList>
    </citation>
    <scope>NUCLEOTIDE SEQUENCE [LARGE SCALE GENOMIC DNA]</scope>
    <source>
        <strain evidence="11 12">NYU-BL-A4</strain>
    </source>
</reference>
<dbReference type="EMBL" id="MPKA01000022">
    <property type="protein sequence ID" value="OLU47896.1"/>
    <property type="molecule type" value="Genomic_DNA"/>
</dbReference>
<organism evidence="11 12">
    <name type="scientific">Dubosiella newyorkensis</name>
    <dbReference type="NCBI Taxonomy" id="1862672"/>
    <lineage>
        <taxon>Bacteria</taxon>
        <taxon>Bacillati</taxon>
        <taxon>Bacillota</taxon>
        <taxon>Erysipelotrichia</taxon>
        <taxon>Erysipelotrichales</taxon>
        <taxon>Erysipelotrichaceae</taxon>
        <taxon>Dubosiella</taxon>
    </lineage>
</organism>
<dbReference type="InterPro" id="IPR036667">
    <property type="entry name" value="PTS_IIB_sorbose-sp_sf"/>
</dbReference>
<sequence length="159" mass="17379">MAEIVLTRIDDRLIHGQVATQWIAKTGANTVFVLNDEVAKDPFKQELMNMIAPANAKTRYYTLKDGIKAIQEAASEEKIMILVTDPKDVLTLIDGGIEIQDVNVGNLPKAEGKKEVSPSVYVDQKEVDAFKALHDQGVHLNVQSVPNTVPANADELLSA</sequence>
<dbReference type="InterPro" id="IPR018455">
    <property type="entry name" value="PTS_IIB_sorbose-sp_subgr"/>
</dbReference>
<dbReference type="AlphaFoldDB" id="A0A1U7NQI4"/>
<dbReference type="OrthoDB" id="9788818at2"/>
<evidence type="ECO:0000256" key="5">
    <source>
        <dbReference type="ARBA" id="ARBA00022679"/>
    </source>
</evidence>
<name>A0A1U7NQI4_9FIRM</name>
<dbReference type="GO" id="GO:0009401">
    <property type="term" value="P:phosphoenolpyruvate-dependent sugar phosphotransferase system"/>
    <property type="evidence" value="ECO:0007669"/>
    <property type="project" value="UniProtKB-KW"/>
</dbReference>
<evidence type="ECO:0000256" key="3">
    <source>
        <dbReference type="ARBA" id="ARBA00022490"/>
    </source>
</evidence>
<dbReference type="Gene3D" id="3.40.35.10">
    <property type="entry name" value="Phosphotransferase system, sorbose subfamily IIB component"/>
    <property type="match status" value="1"/>
</dbReference>
<keyword evidence="2" id="KW-0813">Transport</keyword>
<dbReference type="InterPro" id="IPR004720">
    <property type="entry name" value="PTS_IIB_sorbose-sp"/>
</dbReference>
<evidence type="ECO:0000256" key="7">
    <source>
        <dbReference type="ARBA" id="ARBA00022777"/>
    </source>
</evidence>
<dbReference type="PROSITE" id="PS51101">
    <property type="entry name" value="PTS_EIIB_TYPE_4"/>
    <property type="match status" value="1"/>
</dbReference>
<feature type="domain" description="PTS EIIB type-4" evidence="10">
    <location>
        <begin position="1"/>
        <end position="159"/>
    </location>
</feature>
<evidence type="ECO:0000256" key="1">
    <source>
        <dbReference type="ARBA" id="ARBA00004496"/>
    </source>
</evidence>
<keyword evidence="4" id="KW-0762">Sugar transport</keyword>
<dbReference type="RefSeq" id="WP_076340393.1">
    <property type="nucleotide sequence ID" value="NZ_CAJTMI010000050.1"/>
</dbReference>
<keyword evidence="6" id="KW-0598">Phosphotransferase system</keyword>
<accession>A0A1U7NQI4</accession>
<comment type="subcellular location">
    <subcellularLocation>
        <location evidence="1">Cytoplasm</location>
    </subcellularLocation>
</comment>